<proteinExistence type="predicted"/>
<dbReference type="Proteomes" id="UP000617951">
    <property type="component" value="Unassembled WGS sequence"/>
</dbReference>
<dbReference type="SUPFAM" id="SSF47090">
    <property type="entry name" value="PGBD-like"/>
    <property type="match status" value="3"/>
</dbReference>
<evidence type="ECO:0000313" key="3">
    <source>
        <dbReference type="EMBL" id="MBC8538001.1"/>
    </source>
</evidence>
<feature type="domain" description="Sporulation stage II protein D amidase enhancer LytB N-terminal" evidence="2">
    <location>
        <begin position="31"/>
        <end position="96"/>
    </location>
</feature>
<evidence type="ECO:0000259" key="1">
    <source>
        <dbReference type="Pfam" id="PF01471"/>
    </source>
</evidence>
<organism evidence="3 4">
    <name type="scientific">Guopingia tenuis</name>
    <dbReference type="NCBI Taxonomy" id="2763656"/>
    <lineage>
        <taxon>Bacteria</taxon>
        <taxon>Bacillati</taxon>
        <taxon>Bacillota</taxon>
        <taxon>Clostridia</taxon>
        <taxon>Christensenellales</taxon>
        <taxon>Christensenellaceae</taxon>
        <taxon>Guopingia</taxon>
    </lineage>
</organism>
<feature type="domain" description="Peptidoglycan binding-like" evidence="1">
    <location>
        <begin position="384"/>
        <end position="444"/>
    </location>
</feature>
<accession>A0A926DHL2</accession>
<comment type="caution">
    <text evidence="3">The sequence shown here is derived from an EMBL/GenBank/DDBJ whole genome shotgun (WGS) entry which is preliminary data.</text>
</comment>
<keyword evidence="4" id="KW-1185">Reference proteome</keyword>
<dbReference type="InterPro" id="IPR013693">
    <property type="entry name" value="SpoIID/LytB_N"/>
</dbReference>
<name>A0A926DHL2_9FIRM</name>
<dbReference type="AlphaFoldDB" id="A0A926DHL2"/>
<feature type="domain" description="Peptidoglycan binding-like" evidence="1">
    <location>
        <begin position="290"/>
        <end position="351"/>
    </location>
</feature>
<protein>
    <submittedName>
        <fullName evidence="3">Peptidoglycan-binding protein</fullName>
    </submittedName>
</protein>
<dbReference type="InterPro" id="IPR002477">
    <property type="entry name" value="Peptidoglycan-bd-like"/>
</dbReference>
<dbReference type="Pfam" id="PF01471">
    <property type="entry name" value="PG_binding_1"/>
    <property type="match status" value="3"/>
</dbReference>
<dbReference type="RefSeq" id="WP_249279803.1">
    <property type="nucleotide sequence ID" value="NZ_JACRSS010000001.1"/>
</dbReference>
<evidence type="ECO:0000259" key="2">
    <source>
        <dbReference type="Pfam" id="PF08486"/>
    </source>
</evidence>
<evidence type="ECO:0000313" key="4">
    <source>
        <dbReference type="Proteomes" id="UP000617951"/>
    </source>
</evidence>
<dbReference type="InterPro" id="IPR036365">
    <property type="entry name" value="PGBD-like_sf"/>
</dbReference>
<gene>
    <name evidence="3" type="ORF">H8693_03535</name>
</gene>
<sequence length="457" mass="51399">MAEQQQIIPFVVPEYITVHLGAPQENARNVTVRFADYIKNVASSEIYPTWPESAIRANILAQISYALNRIYTEWYPSQGYDFDITSTTQYDQKFIENRDIFENIAQIVDDIFNNYVVRQGSVNPYFTQYCNGTTSTCDGLSQWGTVTLAEQGMVPYEILQYYYGDDINIVFDAPVGPGVPSYPGIPLRRGDSGEDVRTIQRQLNRIGRNYPAIPQIPVTNGIFDFSTEAAVRAFQQIFNLAVDGIVGKATWYKIKYTYNAIKGLGELYGEGVSLSEVDRIFATELDEGDSGNQVRVVQYYLAVVSFFDPEIPQVYIDGEFDQNTVQGVKAFQSKYGLEPTGVVDRETWNRLTQVYQDTINSLPEEFAPRRNEIYPGRILTRGERGDDVLNLQRFINRAAGFDPAIPRLEEDGIFGPATEAAVRLIQEMEGIEVNGAVGPVTWSRIIALSRGDDSNMA</sequence>
<reference evidence="3" key="1">
    <citation type="submission" date="2020-08" db="EMBL/GenBank/DDBJ databases">
        <title>Genome public.</title>
        <authorList>
            <person name="Liu C."/>
            <person name="Sun Q."/>
        </authorList>
    </citation>
    <scope>NUCLEOTIDE SEQUENCE</scope>
    <source>
        <strain evidence="3">NSJ-63</strain>
    </source>
</reference>
<dbReference type="InterPro" id="IPR036366">
    <property type="entry name" value="PGBDSf"/>
</dbReference>
<dbReference type="Pfam" id="PF08486">
    <property type="entry name" value="SpoIID"/>
    <property type="match status" value="1"/>
</dbReference>
<feature type="domain" description="Peptidoglycan binding-like" evidence="1">
    <location>
        <begin position="192"/>
        <end position="253"/>
    </location>
</feature>
<dbReference type="EMBL" id="JACRSS010000001">
    <property type="protein sequence ID" value="MBC8538001.1"/>
    <property type="molecule type" value="Genomic_DNA"/>
</dbReference>
<dbReference type="Gene3D" id="1.10.101.10">
    <property type="entry name" value="PGBD-like superfamily/PGBD"/>
    <property type="match status" value="3"/>
</dbReference>